<comment type="caution">
    <text evidence="1">The sequence shown here is derived from an EMBL/GenBank/DDBJ whole genome shotgun (WGS) entry which is preliminary data.</text>
</comment>
<name>A0AAN9NXF5_PSOTE</name>
<proteinExistence type="predicted"/>
<sequence length="167" mass="19026">MEGNRSRYCPNYKSYKDVDVDGEEEGDPIAIKQTLGALRRESCFGKVQNRRRKSNLFKLGKQTYDSHWHKLGLNAIKDYEEQEQKVVQNEMGELSLQSKSQNSMGILSTLHEENQRCSINESELGNLRLQESSDSTAAKERVYPIEQVLSTIFSIQGASTQQSTTKM</sequence>
<accession>A0AAN9NXF5</accession>
<organism evidence="1 2">
    <name type="scientific">Psophocarpus tetragonolobus</name>
    <name type="common">Winged bean</name>
    <name type="synonym">Dolichos tetragonolobus</name>
    <dbReference type="NCBI Taxonomy" id="3891"/>
    <lineage>
        <taxon>Eukaryota</taxon>
        <taxon>Viridiplantae</taxon>
        <taxon>Streptophyta</taxon>
        <taxon>Embryophyta</taxon>
        <taxon>Tracheophyta</taxon>
        <taxon>Spermatophyta</taxon>
        <taxon>Magnoliopsida</taxon>
        <taxon>eudicotyledons</taxon>
        <taxon>Gunneridae</taxon>
        <taxon>Pentapetalae</taxon>
        <taxon>rosids</taxon>
        <taxon>fabids</taxon>
        <taxon>Fabales</taxon>
        <taxon>Fabaceae</taxon>
        <taxon>Papilionoideae</taxon>
        <taxon>50 kb inversion clade</taxon>
        <taxon>NPAAA clade</taxon>
        <taxon>indigoferoid/millettioid clade</taxon>
        <taxon>Phaseoleae</taxon>
        <taxon>Psophocarpus</taxon>
    </lineage>
</organism>
<evidence type="ECO:0000313" key="2">
    <source>
        <dbReference type="Proteomes" id="UP001386955"/>
    </source>
</evidence>
<evidence type="ECO:0000313" key="1">
    <source>
        <dbReference type="EMBL" id="KAK7381026.1"/>
    </source>
</evidence>
<dbReference type="EMBL" id="JAYMYS010000009">
    <property type="protein sequence ID" value="KAK7381026.1"/>
    <property type="molecule type" value="Genomic_DNA"/>
</dbReference>
<dbReference type="Proteomes" id="UP001386955">
    <property type="component" value="Unassembled WGS sequence"/>
</dbReference>
<gene>
    <name evidence="1" type="ORF">VNO78_33550</name>
</gene>
<keyword evidence="2" id="KW-1185">Reference proteome</keyword>
<reference evidence="1 2" key="1">
    <citation type="submission" date="2024-01" db="EMBL/GenBank/DDBJ databases">
        <title>The genomes of 5 underutilized Papilionoideae crops provide insights into root nodulation and disease resistanc.</title>
        <authorList>
            <person name="Jiang F."/>
        </authorList>
    </citation>
    <scope>NUCLEOTIDE SEQUENCE [LARGE SCALE GENOMIC DNA]</scope>
    <source>
        <strain evidence="1">DUOXIRENSHENG_FW03</strain>
        <tissue evidence="1">Leaves</tissue>
    </source>
</reference>
<dbReference type="AlphaFoldDB" id="A0AAN9NXF5"/>
<protein>
    <submittedName>
        <fullName evidence="1">Uncharacterized protein</fullName>
    </submittedName>
</protein>